<dbReference type="PANTHER" id="PTHR39342:SF1">
    <property type="entry name" value="UPF0283 MEMBRANE PROTEIN YCJF"/>
    <property type="match status" value="1"/>
</dbReference>
<evidence type="ECO:0000313" key="10">
    <source>
        <dbReference type="EMBL" id="MBK1697790.1"/>
    </source>
</evidence>
<keyword evidence="3" id="KW-1003">Cell membrane</keyword>
<feature type="region of interest" description="Disordered" evidence="8">
    <location>
        <begin position="1"/>
        <end position="49"/>
    </location>
</feature>
<sequence>MTHRPPRPDTRRLDQAATPSPAPARPDTRPADAGMPATASAGAPNAPSPRRGKLIWPRVCVAGLGLLGVAVAGAYVQEAVATVMNPTDWAGWLVTGGVGLVIAGLVLGCVGELRGFRDLRRLDRLNDRARQVREDAVADDPSLIRDLTAVYASRPDLDGKLRTFRRDAEGIGDAANQLAAFEIHVLANLDERAQLAITRAVRRNATATALSPFALLDASVTAWTSLRMIREVATLYGARPRVAASLRLTRTAFGNVLAAGLFETVQDAVNDLVSGGVAGRVSTSMASAIANGLLTARLGLAAMEACRPVPTSTSRRTSARSLVRRALSDVIGGHRPQNQPDEEA</sequence>
<keyword evidence="11" id="KW-1185">Reference proteome</keyword>
<keyword evidence="5 9" id="KW-0812">Transmembrane</keyword>
<evidence type="ECO:0000256" key="2">
    <source>
        <dbReference type="ARBA" id="ARBA00008255"/>
    </source>
</evidence>
<evidence type="ECO:0000256" key="7">
    <source>
        <dbReference type="ARBA" id="ARBA00023136"/>
    </source>
</evidence>
<comment type="caution">
    <text evidence="10">The sequence shown here is derived from an EMBL/GenBank/DDBJ whole genome shotgun (WGS) entry which is preliminary data.</text>
</comment>
<dbReference type="InterPro" id="IPR006507">
    <property type="entry name" value="UPF0283"/>
</dbReference>
<keyword evidence="4" id="KW-0997">Cell inner membrane</keyword>
<evidence type="ECO:0000256" key="8">
    <source>
        <dbReference type="SAM" id="MobiDB-lite"/>
    </source>
</evidence>
<organism evidence="10 11">
    <name type="scientific">Rhodovibrio salinarum</name>
    <dbReference type="NCBI Taxonomy" id="1087"/>
    <lineage>
        <taxon>Bacteria</taxon>
        <taxon>Pseudomonadati</taxon>
        <taxon>Pseudomonadota</taxon>
        <taxon>Alphaproteobacteria</taxon>
        <taxon>Rhodospirillales</taxon>
        <taxon>Rhodovibrionaceae</taxon>
        <taxon>Rhodovibrio</taxon>
    </lineage>
</organism>
<keyword evidence="6 9" id="KW-1133">Transmembrane helix</keyword>
<evidence type="ECO:0000256" key="1">
    <source>
        <dbReference type="ARBA" id="ARBA00004429"/>
    </source>
</evidence>
<dbReference type="EMBL" id="NRRE01000026">
    <property type="protein sequence ID" value="MBK1697790.1"/>
    <property type="molecule type" value="Genomic_DNA"/>
</dbReference>
<evidence type="ECO:0000256" key="9">
    <source>
        <dbReference type="SAM" id="Phobius"/>
    </source>
</evidence>
<dbReference type="Pfam" id="PF05128">
    <property type="entry name" value="DUF697"/>
    <property type="match status" value="1"/>
</dbReference>
<accession>A0A934QJQ2</accession>
<dbReference type="RefSeq" id="WP_081728714.1">
    <property type="nucleotide sequence ID" value="NZ_NRRE01000026.1"/>
</dbReference>
<feature type="transmembrane region" description="Helical" evidence="9">
    <location>
        <begin position="89"/>
        <end position="111"/>
    </location>
</feature>
<dbReference type="Proteomes" id="UP000778970">
    <property type="component" value="Unassembled WGS sequence"/>
</dbReference>
<protein>
    <submittedName>
        <fullName evidence="10">DUF697 domain-containing protein</fullName>
    </submittedName>
</protein>
<name>A0A934QJQ2_9PROT</name>
<evidence type="ECO:0000313" key="11">
    <source>
        <dbReference type="Proteomes" id="UP000778970"/>
    </source>
</evidence>
<reference evidence="10" key="1">
    <citation type="submission" date="2017-08" db="EMBL/GenBank/DDBJ databases">
        <authorList>
            <person name="Imhoff J.F."/>
            <person name="Rahn T."/>
            <person name="Kuenzel S."/>
            <person name="Neulinger S.C."/>
        </authorList>
    </citation>
    <scope>NUCLEOTIDE SEQUENCE</scope>
    <source>
        <strain evidence="10">DSM 9154</strain>
    </source>
</reference>
<reference evidence="10" key="2">
    <citation type="journal article" date="2020" name="Microorganisms">
        <title>Osmotic Adaptation and Compatible Solute Biosynthesis of Phototrophic Bacteria as Revealed from Genome Analyses.</title>
        <authorList>
            <person name="Imhoff J.F."/>
            <person name="Rahn T."/>
            <person name="Kunzel S."/>
            <person name="Keller A."/>
            <person name="Neulinger S.C."/>
        </authorList>
    </citation>
    <scope>NUCLEOTIDE SEQUENCE</scope>
    <source>
        <strain evidence="10">DSM 9154</strain>
    </source>
</reference>
<comment type="subcellular location">
    <subcellularLocation>
        <location evidence="1">Cell inner membrane</location>
        <topology evidence="1">Multi-pass membrane protein</topology>
    </subcellularLocation>
</comment>
<keyword evidence="7 9" id="KW-0472">Membrane</keyword>
<dbReference type="GO" id="GO:0005886">
    <property type="term" value="C:plasma membrane"/>
    <property type="evidence" value="ECO:0007669"/>
    <property type="project" value="UniProtKB-SubCell"/>
</dbReference>
<evidence type="ECO:0000256" key="3">
    <source>
        <dbReference type="ARBA" id="ARBA00022475"/>
    </source>
</evidence>
<feature type="transmembrane region" description="Helical" evidence="9">
    <location>
        <begin position="55"/>
        <end position="77"/>
    </location>
</feature>
<evidence type="ECO:0000256" key="4">
    <source>
        <dbReference type="ARBA" id="ARBA00022519"/>
    </source>
</evidence>
<dbReference type="PANTHER" id="PTHR39342">
    <property type="entry name" value="UPF0283 MEMBRANE PROTEIN YCJF"/>
    <property type="match status" value="1"/>
</dbReference>
<feature type="compositionally biased region" description="Basic and acidic residues" evidence="8">
    <location>
        <begin position="1"/>
        <end position="14"/>
    </location>
</feature>
<dbReference type="NCBIfam" id="TIGR01620">
    <property type="entry name" value="hyp_HI0043"/>
    <property type="match status" value="1"/>
</dbReference>
<evidence type="ECO:0000256" key="6">
    <source>
        <dbReference type="ARBA" id="ARBA00022989"/>
    </source>
</evidence>
<dbReference type="AlphaFoldDB" id="A0A934QJQ2"/>
<proteinExistence type="inferred from homology"/>
<evidence type="ECO:0000256" key="5">
    <source>
        <dbReference type="ARBA" id="ARBA00022692"/>
    </source>
</evidence>
<gene>
    <name evidence="10" type="ORF">CKO21_11110</name>
</gene>
<comment type="similarity">
    <text evidence="2">Belongs to the UPF0283 family.</text>
</comment>
<dbReference type="InterPro" id="IPR021147">
    <property type="entry name" value="DUF697"/>
</dbReference>